<feature type="region of interest" description="Disordered" evidence="1">
    <location>
        <begin position="1"/>
        <end position="21"/>
    </location>
</feature>
<dbReference type="KEGG" id="nbr:O3I_001955"/>
<dbReference type="AlphaFoldDB" id="K0EN07"/>
<evidence type="ECO:0000256" key="1">
    <source>
        <dbReference type="SAM" id="MobiDB-lite"/>
    </source>
</evidence>
<protein>
    <recommendedName>
        <fullName evidence="4">Plasmid replication, integration and excision activator</fullName>
    </recommendedName>
</protein>
<sequence>MATENEYDRRKDPRYPVPFPDHFHAGLLQLGEVRPDNEYTGDPNRPGPQKRDPVTGQPVWKISVTDPGESNPRRASFEVFLLSDTEPVPPSEEIRPGVRWIELTGMTISPRIAGQGEYKYLSRTIRATGYAQPPTSPRSSGSSGQKSA</sequence>
<dbReference type="RefSeq" id="WP_014981216.1">
    <property type="nucleotide sequence ID" value="NC_018681.1"/>
</dbReference>
<feature type="compositionally biased region" description="Basic and acidic residues" evidence="1">
    <location>
        <begin position="1"/>
        <end position="14"/>
    </location>
</feature>
<keyword evidence="3" id="KW-1185">Reference proteome</keyword>
<dbReference type="eggNOG" id="ENOG50332KG">
    <property type="taxonomic scope" value="Bacteria"/>
</dbReference>
<reference evidence="2 3" key="1">
    <citation type="journal article" date="2012" name="J. Bacteriol.">
        <title>Complete genome sequence of Nocardia brasiliensis HUJEG-1.</title>
        <authorList>
            <person name="Vera-Cabrera L."/>
            <person name="Ortiz-Lopez R."/>
            <person name="Elizondo-Gonzalez R."/>
            <person name="Perez-Maya A.A."/>
            <person name="Ocampo-Candiani J."/>
        </authorList>
    </citation>
    <scope>NUCLEOTIDE SEQUENCE [LARGE SCALE GENOMIC DNA]</scope>
    <source>
        <strain evidence="3">ATCC 700358</strain>
    </source>
</reference>
<dbReference type="STRING" id="1133849.O3I_001955"/>
<evidence type="ECO:0000313" key="2">
    <source>
        <dbReference type="EMBL" id="AFT98353.1"/>
    </source>
</evidence>
<proteinExistence type="predicted"/>
<feature type="compositionally biased region" description="Low complexity" evidence="1">
    <location>
        <begin position="137"/>
        <end position="148"/>
    </location>
</feature>
<accession>K0EN07</accession>
<evidence type="ECO:0008006" key="4">
    <source>
        <dbReference type="Google" id="ProtNLM"/>
    </source>
</evidence>
<feature type="region of interest" description="Disordered" evidence="1">
    <location>
        <begin position="128"/>
        <end position="148"/>
    </location>
</feature>
<dbReference type="EMBL" id="CP003876">
    <property type="protein sequence ID" value="AFT98353.1"/>
    <property type="molecule type" value="Genomic_DNA"/>
</dbReference>
<gene>
    <name evidence="2" type="ORF">O3I_001955</name>
</gene>
<organism evidence="2 3">
    <name type="scientific">Nocardia brasiliensis (strain ATCC 700358 / HUJEG-1)</name>
    <dbReference type="NCBI Taxonomy" id="1133849"/>
    <lineage>
        <taxon>Bacteria</taxon>
        <taxon>Bacillati</taxon>
        <taxon>Actinomycetota</taxon>
        <taxon>Actinomycetes</taxon>
        <taxon>Mycobacteriales</taxon>
        <taxon>Nocardiaceae</taxon>
        <taxon>Nocardia</taxon>
    </lineage>
</organism>
<evidence type="ECO:0000313" key="3">
    <source>
        <dbReference type="Proteomes" id="UP000006304"/>
    </source>
</evidence>
<feature type="region of interest" description="Disordered" evidence="1">
    <location>
        <begin position="33"/>
        <end position="58"/>
    </location>
</feature>
<dbReference type="Proteomes" id="UP000006304">
    <property type="component" value="Chromosome"/>
</dbReference>
<dbReference type="HOGENOM" id="CLU_143968_0_0_11"/>
<name>K0EN07_NOCB7</name>